<dbReference type="AlphaFoldDB" id="A0A385TYI5"/>
<evidence type="ECO:0000313" key="1">
    <source>
        <dbReference type="EMBL" id="AYB48028.1"/>
    </source>
</evidence>
<evidence type="ECO:0000313" key="2">
    <source>
        <dbReference type="Proteomes" id="UP000266552"/>
    </source>
</evidence>
<proteinExistence type="predicted"/>
<protein>
    <submittedName>
        <fullName evidence="1">Uncharacterized protein</fullName>
    </submittedName>
</protein>
<dbReference type="Proteomes" id="UP000266552">
    <property type="component" value="Plasmid pAZOPL1"/>
</dbReference>
<sequence>MENIFSKVVAVLIAIVLLFIYPLYQQSIKQDNLSQLIVQGAVTELVDAVRTKGYISPSMYLEFNEKIGSTGNQFDIQMEHLHKKYNPDYADLANPNSFRNNFETYYDGHYTEEIMNVLFPNNLDPLNSERRLYKLTEGDFFKIKAVNTNRTMATVIGDILTASNTGNNAKILVPYGGMVLNEDY</sequence>
<reference evidence="1 2" key="1">
    <citation type="submission" date="2018-09" db="EMBL/GenBank/DDBJ databases">
        <title>Genome Sequence of Paenibacillus lautus Strain E7593-69, Azo Dye-Degrading Bacteria, Isolated from Commercial Tattoo Inks.</title>
        <authorList>
            <person name="Nho S.W."/>
            <person name="Kim S.-J."/>
            <person name="Kweon O."/>
            <person name="Cerniglia C.E."/>
        </authorList>
    </citation>
    <scope>NUCLEOTIDE SEQUENCE [LARGE SCALE GENOMIC DNA]</scope>
    <source>
        <strain evidence="1 2">E7593-69</strain>
        <plasmid evidence="1 2">pAZOPL1</plasmid>
    </source>
</reference>
<keyword evidence="1" id="KW-0614">Plasmid</keyword>
<dbReference type="KEGG" id="plw:D5F53_32390"/>
<organism evidence="1 2">
    <name type="scientific">Paenibacillus lautus</name>
    <name type="common">Bacillus lautus</name>
    <dbReference type="NCBI Taxonomy" id="1401"/>
    <lineage>
        <taxon>Bacteria</taxon>
        <taxon>Bacillati</taxon>
        <taxon>Bacillota</taxon>
        <taxon>Bacilli</taxon>
        <taxon>Bacillales</taxon>
        <taxon>Paenibacillaceae</taxon>
        <taxon>Paenibacillus</taxon>
    </lineage>
</organism>
<name>A0A385TYI5_PAELA</name>
<dbReference type="RefSeq" id="WP_119851389.1">
    <property type="nucleotide sequence ID" value="NZ_CP032413.1"/>
</dbReference>
<accession>A0A385TYI5</accession>
<gene>
    <name evidence="1" type="ORF">D5F53_32390</name>
</gene>
<dbReference type="EMBL" id="CP032413">
    <property type="protein sequence ID" value="AYB48028.1"/>
    <property type="molecule type" value="Genomic_DNA"/>
</dbReference>
<geneLocation type="plasmid" evidence="1 2">
    <name>pAZOPL1</name>
</geneLocation>
<keyword evidence="2" id="KW-1185">Reference proteome</keyword>